<dbReference type="GO" id="GO:0016301">
    <property type="term" value="F:kinase activity"/>
    <property type="evidence" value="ECO:0007669"/>
    <property type="project" value="UniProtKB-KW"/>
</dbReference>
<organism evidence="2 3">
    <name type="scientific">Quillaja saponaria</name>
    <name type="common">Soap bark tree</name>
    <dbReference type="NCBI Taxonomy" id="32244"/>
    <lineage>
        <taxon>Eukaryota</taxon>
        <taxon>Viridiplantae</taxon>
        <taxon>Streptophyta</taxon>
        <taxon>Embryophyta</taxon>
        <taxon>Tracheophyta</taxon>
        <taxon>Spermatophyta</taxon>
        <taxon>Magnoliopsida</taxon>
        <taxon>eudicotyledons</taxon>
        <taxon>Gunneridae</taxon>
        <taxon>Pentapetalae</taxon>
        <taxon>rosids</taxon>
        <taxon>fabids</taxon>
        <taxon>Fabales</taxon>
        <taxon>Quillajaceae</taxon>
        <taxon>Quillaja</taxon>
    </lineage>
</organism>
<dbReference type="InterPro" id="IPR000477">
    <property type="entry name" value="RT_dom"/>
</dbReference>
<dbReference type="Pfam" id="PF00078">
    <property type="entry name" value="RVT_1"/>
    <property type="match status" value="1"/>
</dbReference>
<dbReference type="Proteomes" id="UP001163823">
    <property type="component" value="Chromosome 11"/>
</dbReference>
<feature type="domain" description="Reverse transcriptase" evidence="1">
    <location>
        <begin position="100"/>
        <end position="197"/>
    </location>
</feature>
<dbReference type="CDD" id="cd01650">
    <property type="entry name" value="RT_nLTR_like"/>
    <property type="match status" value="1"/>
</dbReference>
<evidence type="ECO:0000313" key="3">
    <source>
        <dbReference type="Proteomes" id="UP001163823"/>
    </source>
</evidence>
<keyword evidence="2" id="KW-0418">Kinase</keyword>
<dbReference type="EMBL" id="JARAOO010000011">
    <property type="protein sequence ID" value="KAJ7951083.1"/>
    <property type="molecule type" value="Genomic_DNA"/>
</dbReference>
<keyword evidence="3" id="KW-1185">Reference proteome</keyword>
<accession>A0AAD7L4E1</accession>
<dbReference type="AlphaFoldDB" id="A0AAD7L4E1"/>
<gene>
    <name evidence="2" type="ORF">O6P43_027180</name>
</gene>
<dbReference type="PANTHER" id="PTHR31635">
    <property type="entry name" value="REVERSE TRANSCRIPTASE DOMAIN-CONTAINING PROTEIN-RELATED"/>
    <property type="match status" value="1"/>
</dbReference>
<comment type="caution">
    <text evidence="2">The sequence shown here is derived from an EMBL/GenBank/DDBJ whole genome shotgun (WGS) entry which is preliminary data.</text>
</comment>
<keyword evidence="2" id="KW-0808">Transferase</keyword>
<dbReference type="KEGG" id="qsa:O6P43_027180"/>
<dbReference type="SUPFAM" id="SSF56672">
    <property type="entry name" value="DNA/RNA polymerases"/>
    <property type="match status" value="1"/>
</dbReference>
<dbReference type="InterPro" id="IPR043502">
    <property type="entry name" value="DNA/RNA_pol_sf"/>
</dbReference>
<keyword evidence="2" id="KW-0675">Receptor</keyword>
<name>A0AAD7L4E1_QUISA</name>
<sequence>MKHYSDNEDVNLQLKNISLWKLSQDQAESLEVALSEKEVREAVYDCKGNKAPGPGGFNFNFIKAKWQLLKKEFLEFLEDFQKSCTFSRSVNASFLTLVRKREAAEDLGDYRLICLIRCIYKVLAKVLANRLKSVLQYVVSEHQTAFIKGRQILVSIIFAKEILDYMAKRREGGLVLKLDFEKAFDSVKWRFLDEVMKLIQWLFQHGNQ</sequence>
<protein>
    <submittedName>
        <fullName evidence="2">Cysteine-rich receptor-like protein kinase</fullName>
    </submittedName>
</protein>
<proteinExistence type="predicted"/>
<evidence type="ECO:0000259" key="1">
    <source>
        <dbReference type="Pfam" id="PF00078"/>
    </source>
</evidence>
<reference evidence="2" key="1">
    <citation type="journal article" date="2023" name="Science">
        <title>Elucidation of the pathway for biosynthesis of saponin adjuvants from the soapbark tree.</title>
        <authorList>
            <person name="Reed J."/>
            <person name="Orme A."/>
            <person name="El-Demerdash A."/>
            <person name="Owen C."/>
            <person name="Martin L.B.B."/>
            <person name="Misra R.C."/>
            <person name="Kikuchi S."/>
            <person name="Rejzek M."/>
            <person name="Martin A.C."/>
            <person name="Harkess A."/>
            <person name="Leebens-Mack J."/>
            <person name="Louveau T."/>
            <person name="Stephenson M.J."/>
            <person name="Osbourn A."/>
        </authorList>
    </citation>
    <scope>NUCLEOTIDE SEQUENCE</scope>
    <source>
        <strain evidence="2">S10</strain>
    </source>
</reference>
<dbReference type="PANTHER" id="PTHR31635:SF196">
    <property type="entry name" value="REVERSE TRANSCRIPTASE DOMAIN-CONTAINING PROTEIN-RELATED"/>
    <property type="match status" value="1"/>
</dbReference>
<evidence type="ECO:0000313" key="2">
    <source>
        <dbReference type="EMBL" id="KAJ7951083.1"/>
    </source>
</evidence>